<gene>
    <name evidence="12" type="ORF">KUV26_21320</name>
</gene>
<keyword evidence="6 9" id="KW-0731">Sigma factor</keyword>
<evidence type="ECO:0000256" key="1">
    <source>
        <dbReference type="ARBA" id="ARBA00008798"/>
    </source>
</evidence>
<evidence type="ECO:0000256" key="3">
    <source>
        <dbReference type="ARBA" id="ARBA00022679"/>
    </source>
</evidence>
<keyword evidence="2 9" id="KW-0240">DNA-directed RNA polymerase</keyword>
<organism evidence="12 13">
    <name type="scientific">Leisingera daeponensis</name>
    <dbReference type="NCBI Taxonomy" id="405746"/>
    <lineage>
        <taxon>Bacteria</taxon>
        <taxon>Pseudomonadati</taxon>
        <taxon>Pseudomonadota</taxon>
        <taxon>Alphaproteobacteria</taxon>
        <taxon>Rhodobacterales</taxon>
        <taxon>Roseobacteraceae</taxon>
        <taxon>Leisingera</taxon>
    </lineage>
</organism>
<evidence type="ECO:0000313" key="12">
    <source>
        <dbReference type="EMBL" id="MBY6141982.1"/>
    </source>
</evidence>
<evidence type="ECO:0000313" key="13">
    <source>
        <dbReference type="Proteomes" id="UP000766629"/>
    </source>
</evidence>
<evidence type="ECO:0000256" key="2">
    <source>
        <dbReference type="ARBA" id="ARBA00022478"/>
    </source>
</evidence>
<dbReference type="RefSeq" id="WP_222509917.1">
    <property type="nucleotide sequence ID" value="NZ_JAHVJA010000016.1"/>
</dbReference>
<reference evidence="12 13" key="1">
    <citation type="submission" date="2021-06" db="EMBL/GenBank/DDBJ databases">
        <title>50 bacteria genomes isolated from Dapeng, Shenzhen, China.</title>
        <authorList>
            <person name="Zheng W."/>
            <person name="Yu S."/>
            <person name="Huang Y."/>
        </authorList>
    </citation>
    <scope>NUCLEOTIDE SEQUENCE [LARGE SCALE GENOMIC DNA]</scope>
    <source>
        <strain evidence="12 13">DP1N14-2</strain>
    </source>
</reference>
<evidence type="ECO:0000256" key="7">
    <source>
        <dbReference type="ARBA" id="ARBA00023125"/>
    </source>
</evidence>
<protein>
    <recommendedName>
        <fullName evidence="9">RNA polymerase sigma-54 factor</fullName>
    </recommendedName>
</protein>
<feature type="domain" description="RNA polymerase sigma factor 54 core-binding" evidence="11">
    <location>
        <begin position="65"/>
        <end position="246"/>
    </location>
</feature>
<keyword evidence="4 9" id="KW-0548">Nucleotidyltransferase</keyword>
<evidence type="ECO:0000256" key="6">
    <source>
        <dbReference type="ARBA" id="ARBA00023082"/>
    </source>
</evidence>
<keyword evidence="5 9" id="KW-0805">Transcription regulation</keyword>
<dbReference type="PANTHER" id="PTHR32248">
    <property type="entry name" value="RNA POLYMERASE SIGMA-54 FACTOR"/>
    <property type="match status" value="1"/>
</dbReference>
<evidence type="ECO:0000256" key="5">
    <source>
        <dbReference type="ARBA" id="ARBA00023015"/>
    </source>
</evidence>
<dbReference type="Proteomes" id="UP000766629">
    <property type="component" value="Unassembled WGS sequence"/>
</dbReference>
<name>A0ABS7NMF2_9RHOB</name>
<dbReference type="PIRSF" id="PIRSF000774">
    <property type="entry name" value="RpoN"/>
    <property type="match status" value="1"/>
</dbReference>
<dbReference type="PRINTS" id="PR00045">
    <property type="entry name" value="SIGMA54FCT"/>
</dbReference>
<keyword evidence="7 9" id="KW-0238">DNA-binding</keyword>
<comment type="caution">
    <text evidence="12">The sequence shown here is derived from an EMBL/GenBank/DDBJ whole genome shotgun (WGS) entry which is preliminary data.</text>
</comment>
<sequence length="414" mass="45385">MPLKTQLRVQHRQVFRLGQVVTLLQMSAAELDEHLAAEAQANPMLVLRQRRAAGMSATDVLEMTAVEQANSLYDHVFRELAGLIGQGGLMEKLITALIAELEPSGWLARAPAEIAESLELSGELVETALRVVQKRVDPAGLFARDLIDCLRLQLEDQDVMTEDMEMVLDHLPALESGGPAALVRATELSRDRVQDCLALLRRLDPKPGSAFVSDPTLTREPDVRITPSGEGWEIEFLSSWQGDIEIAKLPRGGRASEASEALAKARALKHALDMRVSALKEVVGEIVERQGTYFRFGDRALAPMTLSEIARETGFHLSTVSRVLNGLLIEGPNGIVLARNLFTGTASAQATQSKPQVQARIRALLADEDPKKPLSDRRLTAILQSEGIAVSRRVVSKYRQDIGIHAAAKRRLRA</sequence>
<evidence type="ECO:0000256" key="8">
    <source>
        <dbReference type="ARBA" id="ARBA00023163"/>
    </source>
</evidence>
<dbReference type="Pfam" id="PF04963">
    <property type="entry name" value="Sigma54_CBD"/>
    <property type="match status" value="1"/>
</dbReference>
<dbReference type="InterPro" id="IPR038709">
    <property type="entry name" value="RpoN_core-bd_sf"/>
</dbReference>
<evidence type="ECO:0000256" key="9">
    <source>
        <dbReference type="PIRNR" id="PIRNR000774"/>
    </source>
</evidence>
<dbReference type="Pfam" id="PF04552">
    <property type="entry name" value="Sigma54_DBD"/>
    <property type="match status" value="1"/>
</dbReference>
<dbReference type="EMBL" id="JAHVJA010000016">
    <property type="protein sequence ID" value="MBY6141982.1"/>
    <property type="molecule type" value="Genomic_DNA"/>
</dbReference>
<keyword evidence="3 9" id="KW-0808">Transferase</keyword>
<dbReference type="PROSITE" id="PS50044">
    <property type="entry name" value="SIGMA54_3"/>
    <property type="match status" value="1"/>
</dbReference>
<feature type="domain" description="RNA polymerase sigma factor 54 DNA-binding" evidence="10">
    <location>
        <begin position="257"/>
        <end position="411"/>
    </location>
</feature>
<evidence type="ECO:0000256" key="4">
    <source>
        <dbReference type="ARBA" id="ARBA00022695"/>
    </source>
</evidence>
<comment type="similarity">
    <text evidence="1 9">Belongs to the sigma-54 factor family.</text>
</comment>
<evidence type="ECO:0000259" key="10">
    <source>
        <dbReference type="Pfam" id="PF04552"/>
    </source>
</evidence>
<dbReference type="Pfam" id="PF00309">
    <property type="entry name" value="Sigma54_AID"/>
    <property type="match status" value="1"/>
</dbReference>
<keyword evidence="8 9" id="KW-0804">Transcription</keyword>
<dbReference type="Gene3D" id="1.10.10.60">
    <property type="entry name" value="Homeodomain-like"/>
    <property type="match status" value="1"/>
</dbReference>
<dbReference type="InterPro" id="IPR007634">
    <property type="entry name" value="RNA_pol_sigma_54_DNA-bd"/>
</dbReference>
<dbReference type="PANTHER" id="PTHR32248:SF4">
    <property type="entry name" value="RNA POLYMERASE SIGMA-54 FACTOR"/>
    <property type="match status" value="1"/>
</dbReference>
<keyword evidence="13" id="KW-1185">Reference proteome</keyword>
<accession>A0ABS7NMF2</accession>
<dbReference type="PROSITE" id="PS00717">
    <property type="entry name" value="SIGMA54_1"/>
    <property type="match status" value="1"/>
</dbReference>
<dbReference type="Gene3D" id="1.10.10.1330">
    <property type="entry name" value="RNA polymerase sigma-54 factor, core-binding domain"/>
    <property type="match status" value="1"/>
</dbReference>
<evidence type="ECO:0000259" key="11">
    <source>
        <dbReference type="Pfam" id="PF04963"/>
    </source>
</evidence>
<dbReference type="InterPro" id="IPR000394">
    <property type="entry name" value="RNA_pol_sigma_54"/>
</dbReference>
<dbReference type="InterPro" id="IPR007046">
    <property type="entry name" value="RNA_pol_sigma_54_core-bd"/>
</dbReference>
<proteinExistence type="inferred from homology"/>
<comment type="function">
    <text evidence="9">Sigma factors are initiation factors that promote the attachment of RNA polymerase to specific initiation sites and are then released.</text>
</comment>